<evidence type="ECO:0000256" key="2">
    <source>
        <dbReference type="SAM" id="MobiDB-lite"/>
    </source>
</evidence>
<feature type="compositionally biased region" description="Polar residues" evidence="2">
    <location>
        <begin position="656"/>
        <end position="665"/>
    </location>
</feature>
<name>A0A9N8EGA3_9STRA</name>
<evidence type="ECO:0000313" key="3">
    <source>
        <dbReference type="EMBL" id="CAB9518044.1"/>
    </source>
</evidence>
<proteinExistence type="predicted"/>
<feature type="compositionally biased region" description="Acidic residues" evidence="2">
    <location>
        <begin position="575"/>
        <end position="611"/>
    </location>
</feature>
<feature type="compositionally biased region" description="Pro residues" evidence="2">
    <location>
        <begin position="558"/>
        <end position="567"/>
    </location>
</feature>
<feature type="compositionally biased region" description="Acidic residues" evidence="2">
    <location>
        <begin position="39"/>
        <end position="48"/>
    </location>
</feature>
<feature type="compositionally biased region" description="Acidic residues" evidence="2">
    <location>
        <begin position="65"/>
        <end position="79"/>
    </location>
</feature>
<keyword evidence="4" id="KW-1185">Reference proteome</keyword>
<dbReference type="EMBL" id="CAICTM010000899">
    <property type="protein sequence ID" value="CAB9518044.1"/>
    <property type="molecule type" value="Genomic_DNA"/>
</dbReference>
<dbReference type="Proteomes" id="UP001153069">
    <property type="component" value="Unassembled WGS sequence"/>
</dbReference>
<feature type="compositionally biased region" description="Acidic residues" evidence="2">
    <location>
        <begin position="1"/>
        <end position="25"/>
    </location>
</feature>
<comment type="caution">
    <text evidence="3">The sequence shown here is derived from an EMBL/GenBank/DDBJ whole genome shotgun (WGS) entry which is preliminary data.</text>
</comment>
<dbReference type="AlphaFoldDB" id="A0A9N8EGA3"/>
<organism evidence="3 4">
    <name type="scientific">Seminavis robusta</name>
    <dbReference type="NCBI Taxonomy" id="568900"/>
    <lineage>
        <taxon>Eukaryota</taxon>
        <taxon>Sar</taxon>
        <taxon>Stramenopiles</taxon>
        <taxon>Ochrophyta</taxon>
        <taxon>Bacillariophyta</taxon>
        <taxon>Bacillariophyceae</taxon>
        <taxon>Bacillariophycidae</taxon>
        <taxon>Naviculales</taxon>
        <taxon>Naviculaceae</taxon>
        <taxon>Seminavis</taxon>
    </lineage>
</organism>
<feature type="region of interest" description="Disordered" evidence="2">
    <location>
        <begin position="469"/>
        <end position="692"/>
    </location>
</feature>
<evidence type="ECO:0000256" key="1">
    <source>
        <dbReference type="SAM" id="Coils"/>
    </source>
</evidence>
<feature type="compositionally biased region" description="Polar residues" evidence="2">
    <location>
        <begin position="630"/>
        <end position="649"/>
    </location>
</feature>
<sequence>MADDDFDDGWGEDLDDLIDDEDDVGELNPSADVDQGEGWGDDLDDLEVDQPLAPPPVAAQTEDSGWGDDDDLDLSDTEDPQPLQVQTPAPRQKSNPQVENVYHELVSYVESLMILLPSINAVLQAEYNHPEKAQELLHYYRERPQLREYTIEKELARMDYQVMLLHASGEEPTVVDNKQEIAQLFKLQNELDLLVRCANQSLLADLLQVMTKPDGLVRPQYMATCLANACKFVLRFSPGIEGGLVECTSQLVLSLPEPSGDRYPVANLKVHIALGVPTNPQDPATIDYKLQTMDIIIPSMEVLRPTAQFLVESGLLEHPPMSPFPQTPGGPNPFEDNDTFRDVFLQQSQNMLQNSTVGLKSAWKQLDSVAGFSTKMNMMQKILPTTDGSVLEAAMQEQEAYQRQLQNNAQQQQRLSNNIMPTGDDTVPVSYPPQAARPPPAVPQARPTSLLGSFMGAIAKSVTLPEEDPSIYEHYGNPHAPPQPPSSFPRPAGGAAPMVQLYRQEEKPTPSQGPPAAPLSQPIPATQPEKKTSPWLSRMTKPLPTPPAPSQPAQLPVPAAPTVPVPAPQTAQKDDIDDDEDLGLDDGWGEDDDLALDVEDDDTTGEEEAVEAIERKPSATIQQAPPVANKTVSQPSTVQPSSRQFSSVPSPKPTSFDATKSNLASKNPDDDIVPTRKRWVNPRPGPRYLRPL</sequence>
<feature type="coiled-coil region" evidence="1">
    <location>
        <begin position="391"/>
        <end position="418"/>
    </location>
</feature>
<protein>
    <submittedName>
        <fullName evidence="3">Uncharacterized protein</fullName>
    </submittedName>
</protein>
<evidence type="ECO:0000313" key="4">
    <source>
        <dbReference type="Proteomes" id="UP001153069"/>
    </source>
</evidence>
<reference evidence="3" key="1">
    <citation type="submission" date="2020-06" db="EMBL/GenBank/DDBJ databases">
        <authorList>
            <consortium name="Plant Systems Biology data submission"/>
        </authorList>
    </citation>
    <scope>NUCLEOTIDE SEQUENCE</scope>
    <source>
        <strain evidence="3">D6</strain>
    </source>
</reference>
<feature type="compositionally biased region" description="Pro residues" evidence="2">
    <location>
        <begin position="479"/>
        <end position="488"/>
    </location>
</feature>
<feature type="compositionally biased region" description="Polar residues" evidence="2">
    <location>
        <begin position="83"/>
        <end position="97"/>
    </location>
</feature>
<accession>A0A9N8EGA3</accession>
<feature type="region of interest" description="Disordered" evidence="2">
    <location>
        <begin position="1"/>
        <end position="97"/>
    </location>
</feature>
<gene>
    <name evidence="3" type="ORF">SEMRO_901_G218080.1</name>
</gene>
<keyword evidence="1" id="KW-0175">Coiled coil</keyword>